<comment type="subcellular location">
    <subcellularLocation>
        <location evidence="1">Cell membrane</location>
        <topology evidence="1">Multi-pass membrane protein</topology>
    </subcellularLocation>
</comment>
<evidence type="ECO:0000256" key="5">
    <source>
        <dbReference type="ARBA" id="ARBA00022989"/>
    </source>
</evidence>
<dbReference type="PANTHER" id="PTHR43044">
    <property type="match status" value="1"/>
</dbReference>
<dbReference type="GO" id="GO:0005886">
    <property type="term" value="C:plasma membrane"/>
    <property type="evidence" value="ECO:0007669"/>
    <property type="project" value="UniProtKB-SubCell"/>
</dbReference>
<evidence type="ECO:0000256" key="4">
    <source>
        <dbReference type="ARBA" id="ARBA00022692"/>
    </source>
</evidence>
<feature type="non-terminal residue" evidence="8">
    <location>
        <position position="237"/>
    </location>
</feature>
<feature type="transmembrane region" description="Helical" evidence="7">
    <location>
        <begin position="23"/>
        <end position="43"/>
    </location>
</feature>
<evidence type="ECO:0000256" key="2">
    <source>
        <dbReference type="ARBA" id="ARBA00008929"/>
    </source>
</evidence>
<reference evidence="8" key="1">
    <citation type="journal article" date="2015" name="Nature">
        <title>Complex archaea that bridge the gap between prokaryotes and eukaryotes.</title>
        <authorList>
            <person name="Spang A."/>
            <person name="Saw J.H."/>
            <person name="Jorgensen S.L."/>
            <person name="Zaremba-Niedzwiedzka K."/>
            <person name="Martijn J."/>
            <person name="Lind A.E."/>
            <person name="van Eijk R."/>
            <person name="Schleper C."/>
            <person name="Guy L."/>
            <person name="Ettema T.J."/>
        </authorList>
    </citation>
    <scope>NUCLEOTIDE SEQUENCE</scope>
</reference>
<name>A0A0F9HGT0_9ZZZZ</name>
<comment type="caution">
    <text evidence="8">The sequence shown here is derived from an EMBL/GenBank/DDBJ whole genome shotgun (WGS) entry which is preliminary data.</text>
</comment>
<organism evidence="8">
    <name type="scientific">marine sediment metagenome</name>
    <dbReference type="NCBI Taxonomy" id="412755"/>
    <lineage>
        <taxon>unclassified sequences</taxon>
        <taxon>metagenomes</taxon>
        <taxon>ecological metagenomes</taxon>
    </lineage>
</organism>
<dbReference type="SUPFAM" id="SSF53756">
    <property type="entry name" value="UDP-Glycosyltransferase/glycogen phosphorylase"/>
    <property type="match status" value="1"/>
</dbReference>
<keyword evidence="5 7" id="KW-1133">Transmembrane helix</keyword>
<comment type="similarity">
    <text evidence="2">Belongs to the NrfD family.</text>
</comment>
<evidence type="ECO:0000256" key="7">
    <source>
        <dbReference type="SAM" id="Phobius"/>
    </source>
</evidence>
<dbReference type="Gene3D" id="1.20.1630.10">
    <property type="entry name" value="Formate dehydrogenase/DMSO reductase domain"/>
    <property type="match status" value="1"/>
</dbReference>
<keyword evidence="3" id="KW-1003">Cell membrane</keyword>
<feature type="transmembrane region" description="Helical" evidence="7">
    <location>
        <begin position="98"/>
        <end position="118"/>
    </location>
</feature>
<feature type="transmembrane region" description="Helical" evidence="7">
    <location>
        <begin position="138"/>
        <end position="159"/>
    </location>
</feature>
<evidence type="ECO:0000256" key="6">
    <source>
        <dbReference type="ARBA" id="ARBA00023136"/>
    </source>
</evidence>
<dbReference type="Gene3D" id="3.40.50.2000">
    <property type="entry name" value="Glycogen Phosphorylase B"/>
    <property type="match status" value="1"/>
</dbReference>
<feature type="transmembrane region" description="Helical" evidence="7">
    <location>
        <begin position="63"/>
        <end position="86"/>
    </location>
</feature>
<dbReference type="AlphaFoldDB" id="A0A0F9HGT0"/>
<evidence type="ECO:0000256" key="1">
    <source>
        <dbReference type="ARBA" id="ARBA00004651"/>
    </source>
</evidence>
<gene>
    <name evidence="8" type="ORF">LCGC14_2066270</name>
</gene>
<dbReference type="EMBL" id="LAZR01024701">
    <property type="protein sequence ID" value="KKL74302.1"/>
    <property type="molecule type" value="Genomic_DNA"/>
</dbReference>
<keyword evidence="4 7" id="KW-0812">Transmembrane</keyword>
<proteinExistence type="inferred from homology"/>
<evidence type="ECO:0000256" key="3">
    <source>
        <dbReference type="ARBA" id="ARBA00022475"/>
    </source>
</evidence>
<dbReference type="Pfam" id="PF03916">
    <property type="entry name" value="NrfD"/>
    <property type="match status" value="1"/>
</dbReference>
<accession>A0A0F9HGT0</accession>
<protein>
    <submittedName>
        <fullName evidence="8">Uncharacterized protein</fullName>
    </submittedName>
</protein>
<dbReference type="InterPro" id="IPR005614">
    <property type="entry name" value="NrfD-like"/>
</dbReference>
<evidence type="ECO:0000313" key="8">
    <source>
        <dbReference type="EMBL" id="KKL74302.1"/>
    </source>
</evidence>
<sequence length="237" mass="26693">MYEKNESIDDIVLKPLTSFSTKYIILVTILAGIIGVGAIAWFYQLQGGLGVTGLNDRVFWGLYISNFIFFIGISYSGTLISAVLRLTQAGWRTPLTRMAEIITVVGILVGFSMILIDIGKPERILLVPFSGRLQSPLFWDFISVSTYLAGSLIFLYIPLIPDIAFLRDKFRGTLRGNLYTILALGWNGNKEQKRKFHLENKKVLFTFGLLSRNKGIETVINALPEIVERHPEVIYII</sequence>
<keyword evidence="6 7" id="KW-0472">Membrane</keyword>
<dbReference type="PANTHER" id="PTHR43044:SF2">
    <property type="entry name" value="POLYSULPHIDE REDUCTASE NRFD"/>
    <property type="match status" value="1"/>
</dbReference>